<dbReference type="GO" id="GO:0019323">
    <property type="term" value="P:pentose catabolic process"/>
    <property type="evidence" value="ECO:0007669"/>
    <property type="project" value="TreeGrafter"/>
</dbReference>
<dbReference type="InterPro" id="IPR001303">
    <property type="entry name" value="Aldolase_II/adducin_N"/>
</dbReference>
<dbReference type="InterPro" id="IPR050197">
    <property type="entry name" value="Aldolase_class_II_sugar_metab"/>
</dbReference>
<keyword evidence="5" id="KW-1185">Reference proteome</keyword>
<dbReference type="GO" id="GO:0016832">
    <property type="term" value="F:aldehyde-lyase activity"/>
    <property type="evidence" value="ECO:0007669"/>
    <property type="project" value="TreeGrafter"/>
</dbReference>
<reference evidence="5" key="1">
    <citation type="submission" date="2016-10" db="EMBL/GenBank/DDBJ databases">
        <authorList>
            <person name="Varghese N."/>
            <person name="Submissions S."/>
        </authorList>
    </citation>
    <scope>NUCLEOTIDE SEQUENCE [LARGE SCALE GENOMIC DNA]</scope>
    <source>
        <strain evidence="5">CGMCC 1.10784</strain>
    </source>
</reference>
<dbReference type="SMART" id="SM01007">
    <property type="entry name" value="Aldolase_II"/>
    <property type="match status" value="1"/>
</dbReference>
<accession>A0A1I1YJ27</accession>
<dbReference type="PANTHER" id="PTHR22789:SF0">
    <property type="entry name" value="3-OXO-TETRONATE 4-PHOSPHATE DECARBOXYLASE-RELATED"/>
    <property type="match status" value="1"/>
</dbReference>
<sequence length="225" mass="24440">MTRREKTVAELRAAGKYMMDQGLAWGNAGNISARLDDGNFLITATGTFLGELGEEDFAECSLAIGGNSPVASEGTGKKPSKEVPMHAAIYEERPEIGAVLHASPFYSTMLACAGETIPSGLFVETMYYLERIGRVGYHHPGSAALGEAVREKAKSANVLLLDNHGVLVYDVNVKEARMALQTLEMACRMVVEASGAGISLNRLPKTAELDFLERSGYRPRRKWEL</sequence>
<name>A0A1I1YJ27_9BACL</name>
<dbReference type="RefSeq" id="WP_091185555.1">
    <property type="nucleotide sequence ID" value="NZ_FOMT01000002.1"/>
</dbReference>
<dbReference type="GO" id="GO:0046872">
    <property type="term" value="F:metal ion binding"/>
    <property type="evidence" value="ECO:0007669"/>
    <property type="project" value="UniProtKB-KW"/>
</dbReference>
<dbReference type="Gene3D" id="3.40.225.10">
    <property type="entry name" value="Class II aldolase/adducin N-terminal domain"/>
    <property type="match status" value="1"/>
</dbReference>
<dbReference type="GO" id="GO:0005829">
    <property type="term" value="C:cytosol"/>
    <property type="evidence" value="ECO:0007669"/>
    <property type="project" value="TreeGrafter"/>
</dbReference>
<keyword evidence="1" id="KW-0479">Metal-binding</keyword>
<dbReference type="PANTHER" id="PTHR22789">
    <property type="entry name" value="FUCULOSE PHOSPHATE ALDOLASE"/>
    <property type="match status" value="1"/>
</dbReference>
<proteinExistence type="predicted"/>
<evidence type="ECO:0000313" key="5">
    <source>
        <dbReference type="Proteomes" id="UP000198855"/>
    </source>
</evidence>
<dbReference type="OrthoDB" id="9794581at2"/>
<dbReference type="EMBL" id="FOMT01000002">
    <property type="protein sequence ID" value="SFE19038.1"/>
    <property type="molecule type" value="Genomic_DNA"/>
</dbReference>
<evidence type="ECO:0000313" key="4">
    <source>
        <dbReference type="EMBL" id="SFE19038.1"/>
    </source>
</evidence>
<dbReference type="InterPro" id="IPR036409">
    <property type="entry name" value="Aldolase_II/adducin_N_sf"/>
</dbReference>
<evidence type="ECO:0000259" key="3">
    <source>
        <dbReference type="SMART" id="SM01007"/>
    </source>
</evidence>
<dbReference type="AlphaFoldDB" id="A0A1I1YJ27"/>
<dbReference type="Proteomes" id="UP000198855">
    <property type="component" value="Unassembled WGS sequence"/>
</dbReference>
<dbReference type="SUPFAM" id="SSF53639">
    <property type="entry name" value="AraD/HMP-PK domain-like"/>
    <property type="match status" value="1"/>
</dbReference>
<evidence type="ECO:0000256" key="2">
    <source>
        <dbReference type="ARBA" id="ARBA00023239"/>
    </source>
</evidence>
<keyword evidence="2" id="KW-0456">Lyase</keyword>
<protein>
    <submittedName>
        <fullName evidence="4">L-fuculose-phosphate aldolase</fullName>
    </submittedName>
</protein>
<evidence type="ECO:0000256" key="1">
    <source>
        <dbReference type="ARBA" id="ARBA00022723"/>
    </source>
</evidence>
<organism evidence="4 5">
    <name type="scientific">Paenibacillus catalpae</name>
    <dbReference type="NCBI Taxonomy" id="1045775"/>
    <lineage>
        <taxon>Bacteria</taxon>
        <taxon>Bacillati</taxon>
        <taxon>Bacillota</taxon>
        <taxon>Bacilli</taxon>
        <taxon>Bacillales</taxon>
        <taxon>Paenibacillaceae</taxon>
        <taxon>Paenibacillus</taxon>
    </lineage>
</organism>
<gene>
    <name evidence="4" type="ORF">SAMN05216378_2657</name>
</gene>
<dbReference type="STRING" id="1045775.SAMN05216378_2657"/>
<dbReference type="Pfam" id="PF00596">
    <property type="entry name" value="Aldolase_II"/>
    <property type="match status" value="1"/>
</dbReference>
<feature type="domain" description="Class II aldolase/adducin N-terminal" evidence="3">
    <location>
        <begin position="9"/>
        <end position="191"/>
    </location>
</feature>